<evidence type="ECO:0000256" key="5">
    <source>
        <dbReference type="ARBA" id="ARBA00022692"/>
    </source>
</evidence>
<keyword evidence="3 8" id="KW-0813">Transport</keyword>
<gene>
    <name evidence="10" type="ORF">CAter282_1718</name>
</gene>
<evidence type="ECO:0000256" key="7">
    <source>
        <dbReference type="ARBA" id="ARBA00023136"/>
    </source>
</evidence>
<feature type="transmembrane region" description="Helical" evidence="8">
    <location>
        <begin position="210"/>
        <end position="235"/>
    </location>
</feature>
<feature type="transmembrane region" description="Helical" evidence="8">
    <location>
        <begin position="21"/>
        <end position="46"/>
    </location>
</feature>
<feature type="transmembrane region" description="Helical" evidence="8">
    <location>
        <begin position="153"/>
        <end position="174"/>
    </location>
</feature>
<feature type="transmembrane region" description="Helical" evidence="8">
    <location>
        <begin position="73"/>
        <end position="97"/>
    </location>
</feature>
<dbReference type="Pfam" id="PF00528">
    <property type="entry name" value="BPD_transp_1"/>
    <property type="match status" value="1"/>
</dbReference>
<evidence type="ECO:0000313" key="11">
    <source>
        <dbReference type="Proteomes" id="UP000071778"/>
    </source>
</evidence>
<dbReference type="Proteomes" id="UP000071778">
    <property type="component" value="Chromosome"/>
</dbReference>
<feature type="domain" description="ABC transmembrane type-1" evidence="9">
    <location>
        <begin position="74"/>
        <end position="278"/>
    </location>
</feature>
<feature type="transmembrane region" description="Helical" evidence="8">
    <location>
        <begin position="109"/>
        <end position="133"/>
    </location>
</feature>
<dbReference type="RefSeq" id="WP_061533030.1">
    <property type="nucleotide sequence ID" value="NZ_CP013233.1"/>
</dbReference>
<keyword evidence="7 8" id="KW-0472">Membrane</keyword>
<evidence type="ECO:0000256" key="8">
    <source>
        <dbReference type="RuleBase" id="RU363032"/>
    </source>
</evidence>
<sequence length="291" mass="31629">MAKSCALPSLSSPSLPYLLTAPGVILFFTMVLVPLLLTLLLSFYGFDSGTGIIEKFNLNNYWQVFSDEYFHSIFLRTFWIAGLTTVICIAIGAPEAYVLSRMGKPWRSIFLIVILGPLLVSVVVRAFGWSMLLSANGLVNSAIVWLGFAPLKLLYTTGAIVIALVHVMLPFMVIPVWTSLQRLDPTVAQAALSLNASPATVLRRIVLPQVLPGILSGSLIVFGLSASAFAIPGLLGGRRLKVVATTVYDEFLGSLNWPLGASIAIILLLANLLIMLSYNRVLERKYSRTLG</sequence>
<evidence type="ECO:0000313" key="10">
    <source>
        <dbReference type="EMBL" id="AMP09499.1"/>
    </source>
</evidence>
<dbReference type="PANTHER" id="PTHR42929">
    <property type="entry name" value="INNER MEMBRANE ABC TRANSPORTER PERMEASE PROTEIN YDCU-RELATED-RELATED"/>
    <property type="match status" value="1"/>
</dbReference>
<dbReference type="PATRIC" id="fig|279058.17.peg.1840"/>
<dbReference type="SUPFAM" id="SSF161098">
    <property type="entry name" value="MetI-like"/>
    <property type="match status" value="1"/>
</dbReference>
<evidence type="ECO:0000256" key="1">
    <source>
        <dbReference type="ARBA" id="ARBA00004651"/>
    </source>
</evidence>
<dbReference type="InterPro" id="IPR035906">
    <property type="entry name" value="MetI-like_sf"/>
</dbReference>
<comment type="subcellular location">
    <subcellularLocation>
        <location evidence="1 8">Cell membrane</location>
        <topology evidence="1 8">Multi-pass membrane protein</topology>
    </subcellularLocation>
</comment>
<dbReference type="InterPro" id="IPR000515">
    <property type="entry name" value="MetI-like"/>
</dbReference>
<dbReference type="AlphaFoldDB" id="A0A127QHF7"/>
<name>A0A127QHF7_9BURK</name>
<proteinExistence type="inferred from homology"/>
<keyword evidence="6 8" id="KW-1133">Transmembrane helix</keyword>
<dbReference type="PANTHER" id="PTHR42929:SF5">
    <property type="entry name" value="ABC TRANSPORTER PERMEASE PROTEIN"/>
    <property type="match status" value="1"/>
</dbReference>
<dbReference type="GO" id="GO:0005886">
    <property type="term" value="C:plasma membrane"/>
    <property type="evidence" value="ECO:0007669"/>
    <property type="project" value="UniProtKB-SubCell"/>
</dbReference>
<keyword evidence="4" id="KW-1003">Cell membrane</keyword>
<dbReference type="PROSITE" id="PS50928">
    <property type="entry name" value="ABC_TM1"/>
    <property type="match status" value="1"/>
</dbReference>
<dbReference type="EMBL" id="CP013235">
    <property type="protein sequence ID" value="AMP09499.1"/>
    <property type="molecule type" value="Genomic_DNA"/>
</dbReference>
<dbReference type="CDD" id="cd06261">
    <property type="entry name" value="TM_PBP2"/>
    <property type="match status" value="1"/>
</dbReference>
<keyword evidence="11" id="KW-1185">Reference proteome</keyword>
<keyword evidence="5 8" id="KW-0812">Transmembrane</keyword>
<dbReference type="Gene3D" id="1.10.3720.10">
    <property type="entry name" value="MetI-like"/>
    <property type="match status" value="1"/>
</dbReference>
<evidence type="ECO:0000256" key="2">
    <source>
        <dbReference type="ARBA" id="ARBA00007069"/>
    </source>
</evidence>
<evidence type="ECO:0000256" key="3">
    <source>
        <dbReference type="ARBA" id="ARBA00022448"/>
    </source>
</evidence>
<evidence type="ECO:0000256" key="4">
    <source>
        <dbReference type="ARBA" id="ARBA00022475"/>
    </source>
</evidence>
<evidence type="ECO:0000259" key="9">
    <source>
        <dbReference type="PROSITE" id="PS50928"/>
    </source>
</evidence>
<feature type="transmembrane region" description="Helical" evidence="8">
    <location>
        <begin position="255"/>
        <end position="278"/>
    </location>
</feature>
<comment type="similarity">
    <text evidence="2">Belongs to the binding-protein-dependent transport system permease family. CysTW subfamily.</text>
</comment>
<protein>
    <submittedName>
        <fullName evidence="10">Binding--dependent transport system inner membrane component family protein</fullName>
    </submittedName>
</protein>
<dbReference type="GO" id="GO:0055085">
    <property type="term" value="P:transmembrane transport"/>
    <property type="evidence" value="ECO:0007669"/>
    <property type="project" value="InterPro"/>
</dbReference>
<evidence type="ECO:0000256" key="6">
    <source>
        <dbReference type="ARBA" id="ARBA00022989"/>
    </source>
</evidence>
<dbReference type="OrthoDB" id="9156191at2"/>
<reference evidence="10 11" key="1">
    <citation type="submission" date="2015-11" db="EMBL/GenBank/DDBJ databases">
        <title>Exploring the genomic traits of fungus-feeding bacterial genus Collimonas.</title>
        <authorList>
            <person name="Song C."/>
            <person name="Schmidt R."/>
            <person name="de Jager V."/>
            <person name="Krzyzanowska D."/>
            <person name="Jongedijk E."/>
            <person name="Cankar K."/>
            <person name="Beekwilder J."/>
            <person name="van Veen A."/>
            <person name="de Boer W."/>
            <person name="van Veen J.A."/>
            <person name="Garbeva P."/>
        </authorList>
    </citation>
    <scope>NUCLEOTIDE SEQUENCE [LARGE SCALE GENOMIC DNA]</scope>
    <source>
        <strain evidence="10 11">Ter282</strain>
    </source>
</reference>
<organism evidence="10 11">
    <name type="scientific">Collimonas arenae</name>
    <dbReference type="NCBI Taxonomy" id="279058"/>
    <lineage>
        <taxon>Bacteria</taxon>
        <taxon>Pseudomonadati</taxon>
        <taxon>Pseudomonadota</taxon>
        <taxon>Betaproteobacteria</taxon>
        <taxon>Burkholderiales</taxon>
        <taxon>Oxalobacteraceae</taxon>
        <taxon>Collimonas</taxon>
    </lineage>
</organism>
<accession>A0A127QHF7</accession>